<sequence>MAEYSLVTIEITRSYDSAAFKEDIKSMMLNVAKSSGKGLVFLFSDTQIVKESFLECINNILNTGEVPNLFAADEVEQIIGLVRPLAKAAGKQDSRDVIWSHFVHLVRESLHIVLAFSPVGEAFRARCRQFPSLINCCTIDWFMPWPKDALYSVAERNYKDADKSLGIDNYVGSLSAMSGVIHSSVTSMAENFFLTLRRRTYITPTSYLELIKLFLSLLEELQGVLTARLKRYTVGVDKLNQTNAIVDKLKQDLTEMQ</sequence>
<feature type="domain" description="Dynein heavy chain AAA module D4" evidence="12">
    <location>
        <begin position="1"/>
        <end position="217"/>
    </location>
</feature>
<evidence type="ECO:0000256" key="6">
    <source>
        <dbReference type="ARBA" id="ARBA00023017"/>
    </source>
</evidence>
<feature type="non-terminal residue" evidence="13">
    <location>
        <position position="1"/>
    </location>
</feature>
<dbReference type="GO" id="GO:0030286">
    <property type="term" value="C:dynein complex"/>
    <property type="evidence" value="ECO:0007669"/>
    <property type="project" value="UniProtKB-KW"/>
</dbReference>
<comment type="caution">
    <text evidence="13">The sequence shown here is derived from an EMBL/GenBank/DDBJ whole genome shotgun (WGS) entry which is preliminary data.</text>
</comment>
<gene>
    <name evidence="13" type="ORF">FOZ62_011606</name>
</gene>
<evidence type="ECO:0000256" key="11">
    <source>
        <dbReference type="ARBA" id="ARBA00023273"/>
    </source>
</evidence>
<keyword evidence="5" id="KW-0067">ATP-binding</keyword>
<evidence type="ECO:0000313" key="14">
    <source>
        <dbReference type="Proteomes" id="UP000574390"/>
    </source>
</evidence>
<dbReference type="Proteomes" id="UP000574390">
    <property type="component" value="Unassembled WGS sequence"/>
</dbReference>
<evidence type="ECO:0000256" key="2">
    <source>
        <dbReference type="ARBA" id="ARBA00022490"/>
    </source>
</evidence>
<name>A0A7J6SW96_PEROL</name>
<keyword evidence="3" id="KW-0493">Microtubule</keyword>
<dbReference type="EMBL" id="JABANM010012187">
    <property type="protein sequence ID" value="KAF4736430.1"/>
    <property type="molecule type" value="Genomic_DNA"/>
</dbReference>
<dbReference type="GO" id="GO:0051959">
    <property type="term" value="F:dynein light intermediate chain binding"/>
    <property type="evidence" value="ECO:0007669"/>
    <property type="project" value="InterPro"/>
</dbReference>
<keyword evidence="7" id="KW-0175">Coiled coil</keyword>
<keyword evidence="10" id="KW-0206">Cytoskeleton</keyword>
<evidence type="ECO:0000259" key="12">
    <source>
        <dbReference type="Pfam" id="PF12780"/>
    </source>
</evidence>
<dbReference type="PANTHER" id="PTHR22878">
    <property type="entry name" value="DYNEIN HEAVY CHAIN 6, AXONEMAL-LIKE-RELATED"/>
    <property type="match status" value="1"/>
</dbReference>
<accession>A0A7J6SW96</accession>
<evidence type="ECO:0000256" key="10">
    <source>
        <dbReference type="ARBA" id="ARBA00023212"/>
    </source>
</evidence>
<evidence type="ECO:0000256" key="7">
    <source>
        <dbReference type="ARBA" id="ARBA00023054"/>
    </source>
</evidence>
<comment type="subcellular location">
    <subcellularLocation>
        <location evidence="1">Cytoplasm</location>
        <location evidence="1">Cytoskeleton</location>
        <location evidence="1">Cilium axoneme</location>
    </subcellularLocation>
</comment>
<dbReference type="SUPFAM" id="SSF52540">
    <property type="entry name" value="P-loop containing nucleoside triphosphate hydrolases"/>
    <property type="match status" value="1"/>
</dbReference>
<evidence type="ECO:0000256" key="3">
    <source>
        <dbReference type="ARBA" id="ARBA00022701"/>
    </source>
</evidence>
<dbReference type="InterPro" id="IPR027417">
    <property type="entry name" value="P-loop_NTPase"/>
</dbReference>
<evidence type="ECO:0000256" key="8">
    <source>
        <dbReference type="ARBA" id="ARBA00023069"/>
    </source>
</evidence>
<organism evidence="13 14">
    <name type="scientific">Perkinsus olseni</name>
    <name type="common">Perkinsus atlanticus</name>
    <dbReference type="NCBI Taxonomy" id="32597"/>
    <lineage>
        <taxon>Eukaryota</taxon>
        <taxon>Sar</taxon>
        <taxon>Alveolata</taxon>
        <taxon>Perkinsozoa</taxon>
        <taxon>Perkinsea</taxon>
        <taxon>Perkinsida</taxon>
        <taxon>Perkinsidae</taxon>
        <taxon>Perkinsus</taxon>
    </lineage>
</organism>
<keyword evidence="11" id="KW-0966">Cell projection</keyword>
<reference evidence="13 14" key="1">
    <citation type="submission" date="2020-04" db="EMBL/GenBank/DDBJ databases">
        <title>Perkinsus olseni comparative genomics.</title>
        <authorList>
            <person name="Bogema D.R."/>
        </authorList>
    </citation>
    <scope>NUCLEOTIDE SEQUENCE [LARGE SCALE GENOMIC DNA]</scope>
    <source>
        <strain evidence="13">ATCC PRA-205</strain>
    </source>
</reference>
<evidence type="ECO:0000256" key="1">
    <source>
        <dbReference type="ARBA" id="ARBA00004430"/>
    </source>
</evidence>
<dbReference type="Pfam" id="PF12780">
    <property type="entry name" value="AAA_8"/>
    <property type="match status" value="1"/>
</dbReference>
<proteinExistence type="predicted"/>
<dbReference type="InterPro" id="IPR026983">
    <property type="entry name" value="DHC"/>
</dbReference>
<evidence type="ECO:0000256" key="5">
    <source>
        <dbReference type="ARBA" id="ARBA00022840"/>
    </source>
</evidence>
<evidence type="ECO:0000256" key="4">
    <source>
        <dbReference type="ARBA" id="ARBA00022741"/>
    </source>
</evidence>
<keyword evidence="6" id="KW-0243">Dynein</keyword>
<keyword evidence="8" id="KW-0969">Cilium</keyword>
<dbReference type="GO" id="GO:0045505">
    <property type="term" value="F:dynein intermediate chain binding"/>
    <property type="evidence" value="ECO:0007669"/>
    <property type="project" value="InterPro"/>
</dbReference>
<dbReference type="GO" id="GO:0007018">
    <property type="term" value="P:microtubule-based movement"/>
    <property type="evidence" value="ECO:0007669"/>
    <property type="project" value="InterPro"/>
</dbReference>
<dbReference type="Gene3D" id="1.20.920.20">
    <property type="match status" value="1"/>
</dbReference>
<dbReference type="Gene3D" id="3.40.50.300">
    <property type="entry name" value="P-loop containing nucleotide triphosphate hydrolases"/>
    <property type="match status" value="1"/>
</dbReference>
<dbReference type="FunFam" id="3.40.50.300:FF:002141">
    <property type="entry name" value="Dynein heavy chain"/>
    <property type="match status" value="1"/>
</dbReference>
<keyword evidence="2" id="KW-0963">Cytoplasm</keyword>
<evidence type="ECO:0000313" key="13">
    <source>
        <dbReference type="EMBL" id="KAF4736430.1"/>
    </source>
</evidence>
<dbReference type="GO" id="GO:0005930">
    <property type="term" value="C:axoneme"/>
    <property type="evidence" value="ECO:0007669"/>
    <property type="project" value="UniProtKB-SubCell"/>
</dbReference>
<protein>
    <recommendedName>
        <fullName evidence="12">Dynein heavy chain AAA module D4 domain-containing protein</fullName>
    </recommendedName>
</protein>
<dbReference type="GO" id="GO:0005524">
    <property type="term" value="F:ATP binding"/>
    <property type="evidence" value="ECO:0007669"/>
    <property type="project" value="UniProtKB-KW"/>
</dbReference>
<evidence type="ECO:0000256" key="9">
    <source>
        <dbReference type="ARBA" id="ARBA00023175"/>
    </source>
</evidence>
<keyword evidence="9" id="KW-0505">Motor protein</keyword>
<keyword evidence="4" id="KW-0547">Nucleotide-binding</keyword>
<dbReference type="InterPro" id="IPR024317">
    <property type="entry name" value="Dynein_heavy_chain_D4_dom"/>
</dbReference>
<dbReference type="AlphaFoldDB" id="A0A7J6SW96"/>
<dbReference type="PANTHER" id="PTHR22878:SF68">
    <property type="entry name" value="DYNEIN HEAVY CHAIN 6, AXONEMAL-LIKE"/>
    <property type="match status" value="1"/>
</dbReference>
<dbReference type="GO" id="GO:0005874">
    <property type="term" value="C:microtubule"/>
    <property type="evidence" value="ECO:0007669"/>
    <property type="project" value="UniProtKB-KW"/>
</dbReference>